<name>A0A1Y3BDF6_EURMA</name>
<gene>
    <name evidence="2" type="ORF">BLA29_005502</name>
</gene>
<evidence type="ECO:0000313" key="2">
    <source>
        <dbReference type="EMBL" id="OTF77918.1"/>
    </source>
</evidence>
<sequence length="60" mass="6805">MTTNEDIKQTFVAKQHEQQSDDIESIENPFSDGSAYGNCVRTLCSSRSTTMYLHSIMTKK</sequence>
<organism evidence="2 3">
    <name type="scientific">Euroglyphus maynei</name>
    <name type="common">Mayne's house dust mite</name>
    <dbReference type="NCBI Taxonomy" id="6958"/>
    <lineage>
        <taxon>Eukaryota</taxon>
        <taxon>Metazoa</taxon>
        <taxon>Ecdysozoa</taxon>
        <taxon>Arthropoda</taxon>
        <taxon>Chelicerata</taxon>
        <taxon>Arachnida</taxon>
        <taxon>Acari</taxon>
        <taxon>Acariformes</taxon>
        <taxon>Sarcoptiformes</taxon>
        <taxon>Astigmata</taxon>
        <taxon>Psoroptidia</taxon>
        <taxon>Analgoidea</taxon>
        <taxon>Pyroglyphidae</taxon>
        <taxon>Pyroglyphinae</taxon>
        <taxon>Euroglyphus</taxon>
    </lineage>
</organism>
<comment type="caution">
    <text evidence="2">The sequence shown here is derived from an EMBL/GenBank/DDBJ whole genome shotgun (WGS) entry which is preliminary data.</text>
</comment>
<feature type="compositionally biased region" description="Basic and acidic residues" evidence="1">
    <location>
        <begin position="1"/>
        <end position="19"/>
    </location>
</feature>
<keyword evidence="3" id="KW-1185">Reference proteome</keyword>
<dbReference type="Proteomes" id="UP000194236">
    <property type="component" value="Unassembled WGS sequence"/>
</dbReference>
<dbReference type="AlphaFoldDB" id="A0A1Y3BDF6"/>
<evidence type="ECO:0000313" key="3">
    <source>
        <dbReference type="Proteomes" id="UP000194236"/>
    </source>
</evidence>
<accession>A0A1Y3BDF6</accession>
<protein>
    <submittedName>
        <fullName evidence="2">Uncharacterized protein</fullName>
    </submittedName>
</protein>
<feature type="region of interest" description="Disordered" evidence="1">
    <location>
        <begin position="1"/>
        <end position="29"/>
    </location>
</feature>
<reference evidence="2 3" key="1">
    <citation type="submission" date="2017-03" db="EMBL/GenBank/DDBJ databases">
        <title>Genome Survey of Euroglyphus maynei.</title>
        <authorList>
            <person name="Arlian L.G."/>
            <person name="Morgan M.S."/>
            <person name="Rider S.D."/>
        </authorList>
    </citation>
    <scope>NUCLEOTIDE SEQUENCE [LARGE SCALE GENOMIC DNA]</scope>
    <source>
        <strain evidence="2">Arlian Lab</strain>
        <tissue evidence="2">Whole body</tissue>
    </source>
</reference>
<dbReference type="EMBL" id="MUJZ01030287">
    <property type="protein sequence ID" value="OTF77918.1"/>
    <property type="molecule type" value="Genomic_DNA"/>
</dbReference>
<proteinExistence type="predicted"/>
<evidence type="ECO:0000256" key="1">
    <source>
        <dbReference type="SAM" id="MobiDB-lite"/>
    </source>
</evidence>